<accession>A0AAF3EV91</accession>
<dbReference type="InterPro" id="IPR008139">
    <property type="entry name" value="SaposinB_dom"/>
</dbReference>
<dbReference type="SUPFAM" id="SSF47862">
    <property type="entry name" value="Saposin"/>
    <property type="match status" value="1"/>
</dbReference>
<organism evidence="3 4">
    <name type="scientific">Mesorhabditis belari</name>
    <dbReference type="NCBI Taxonomy" id="2138241"/>
    <lineage>
        <taxon>Eukaryota</taxon>
        <taxon>Metazoa</taxon>
        <taxon>Ecdysozoa</taxon>
        <taxon>Nematoda</taxon>
        <taxon>Chromadorea</taxon>
        <taxon>Rhabditida</taxon>
        <taxon>Rhabditina</taxon>
        <taxon>Rhabditomorpha</taxon>
        <taxon>Rhabditoidea</taxon>
        <taxon>Rhabditidae</taxon>
        <taxon>Mesorhabditinae</taxon>
        <taxon>Mesorhabditis</taxon>
    </lineage>
</organism>
<dbReference type="Proteomes" id="UP000887575">
    <property type="component" value="Unassembled WGS sequence"/>
</dbReference>
<keyword evidence="3" id="KW-1185">Reference proteome</keyword>
<dbReference type="WBParaSite" id="MBELARI_LOCUS18102">
    <property type="protein sequence ID" value="MBELARI_LOCUS18102"/>
    <property type="gene ID" value="MBELARI_LOCUS18102"/>
</dbReference>
<dbReference type="PROSITE" id="PS50015">
    <property type="entry name" value="SAP_B"/>
    <property type="match status" value="1"/>
</dbReference>
<dbReference type="InterPro" id="IPR011001">
    <property type="entry name" value="Saposin-like"/>
</dbReference>
<feature type="domain" description="Saposin B-type" evidence="2">
    <location>
        <begin position="22"/>
        <end position="107"/>
    </location>
</feature>
<dbReference type="SMART" id="SM00741">
    <property type="entry name" value="SapB"/>
    <property type="match status" value="1"/>
</dbReference>
<name>A0AAF3EV91_9BILA</name>
<proteinExistence type="predicted"/>
<keyword evidence="1" id="KW-1015">Disulfide bond</keyword>
<evidence type="ECO:0000313" key="3">
    <source>
        <dbReference type="Proteomes" id="UP000887575"/>
    </source>
</evidence>
<evidence type="ECO:0000256" key="1">
    <source>
        <dbReference type="ARBA" id="ARBA00023157"/>
    </source>
</evidence>
<evidence type="ECO:0000313" key="4">
    <source>
        <dbReference type="WBParaSite" id="MBELARI_LOCUS18102"/>
    </source>
</evidence>
<dbReference type="Gene3D" id="1.10.225.10">
    <property type="entry name" value="Saposin-like"/>
    <property type="match status" value="1"/>
</dbReference>
<sequence length="125" mass="13382">MAQSTDPTVTMMTTGTVSGGPATDPCTLCQFIVSQAQSHYRSGGKQKDVQKDLHDDCKTLRRFYGEQAVKECSDWVDTNIDVLYSEIQAGNSAVQICTDTGACGGTVTPSISPVSFAMKGAKFLF</sequence>
<protein>
    <recommendedName>
        <fullName evidence="2">Saposin B-type domain-containing protein</fullName>
    </recommendedName>
</protein>
<reference evidence="4" key="1">
    <citation type="submission" date="2024-02" db="UniProtKB">
        <authorList>
            <consortium name="WormBaseParasite"/>
        </authorList>
    </citation>
    <scope>IDENTIFICATION</scope>
</reference>
<evidence type="ECO:0000259" key="2">
    <source>
        <dbReference type="PROSITE" id="PS50015"/>
    </source>
</evidence>
<dbReference type="AlphaFoldDB" id="A0AAF3EV91"/>